<dbReference type="PROSITE" id="PS51447">
    <property type="entry name" value="FDX_ACB"/>
    <property type="match status" value="1"/>
</dbReference>
<accession>A0A377J5J0</accession>
<dbReference type="GO" id="GO:0000049">
    <property type="term" value="F:tRNA binding"/>
    <property type="evidence" value="ECO:0007669"/>
    <property type="project" value="UniProtKB-UniRule"/>
</dbReference>
<dbReference type="PANTHER" id="PTHR10947:SF0">
    <property type="entry name" value="PHENYLALANINE--TRNA LIGASE BETA SUBUNIT"/>
    <property type="match status" value="1"/>
</dbReference>
<dbReference type="HAMAP" id="MF_00283">
    <property type="entry name" value="Phe_tRNA_synth_beta1"/>
    <property type="match status" value="1"/>
</dbReference>
<dbReference type="AlphaFoldDB" id="A0A377J5J0"/>
<dbReference type="Pfam" id="PF01588">
    <property type="entry name" value="tRNA_bind"/>
    <property type="match status" value="1"/>
</dbReference>
<evidence type="ECO:0000256" key="12">
    <source>
        <dbReference type="ARBA" id="ARBA00022917"/>
    </source>
</evidence>
<proteinExistence type="inferred from homology"/>
<sequence>MIVSSYYLSYFVDIEQLSISQICQTLNDIGIEVEGCHRLQIPKNVVVGKVVEKTPHPNANKLNICQVDIGEKTLQIVCGAKNVAKDQFVALALEGAKLPSKNDNEAFFAIKQSTLRGVQSCGMICSATELGLSVVNEGIMVLDSSMGELVLGKELSDYSFFNQYLIEVSLTPNRGDCLCVLGIARELACVHNLMLKTPKEREYGIALGIGRAINLSAECHLKSKLLYKVVQIDSVENALQEQIMLSYNGLLSDNALENHKRFAMYMSGVIFDIYPIPEHTQTPTALKVRQDEQGFECVFDTQGNKLCVIGVKNYAPTLESYPSLAIIQASFVPPEVLAKVLFQHHIEQDPITTYRSVRGSNTELLMGISLLCELLNTYTQCSIYSGFQELDMAEESERCLITMDFHAISQAIGKDVQKEEIARVLKQLDFHIEASGDGAFLHITPPPYRHDIASVQDITEEFLRIYGIKNIPSLPYKSEQKLNVTDTLLAYQHKRDIAKRAITLGFYETIHYVFYQRSKLLEWGYQVLESTLDLQNPITSELDTLRTSLIPALFESASRNHNLGFKSIRLFEIGSVYDAKRQERKELGIIVSGLKTKEAYPYPKGEKWDFYSFAKEVSAIVGDFTLVKTPTPPKNAHPHICADIMQNGKAVGIIAKLHPSFEKTLELEDAFYAQIHTLQASTRAHPKPYPKLHANIRDITIIIDKCTPFHAIQEAIEALEVEDLEAIYPLDVYEDTQFALTIRLVFRAQEKSLTEEELASRIQLVLAHLEQQFGAKLKG</sequence>
<keyword evidence="9 15" id="KW-0067">ATP-binding</keyword>
<dbReference type="GO" id="GO:0009328">
    <property type="term" value="C:phenylalanine-tRNA ligase complex"/>
    <property type="evidence" value="ECO:0007669"/>
    <property type="project" value="TreeGrafter"/>
</dbReference>
<feature type="domain" description="B5" evidence="19">
    <location>
        <begin position="396"/>
        <end position="473"/>
    </location>
</feature>
<dbReference type="CDD" id="cd00769">
    <property type="entry name" value="PheRS_beta_core"/>
    <property type="match status" value="1"/>
</dbReference>
<feature type="binding site" evidence="15">
    <location>
        <position position="457"/>
    </location>
    <ligand>
        <name>Mg(2+)</name>
        <dbReference type="ChEBI" id="CHEBI:18420"/>
        <note>shared with alpha subunit</note>
    </ligand>
</feature>
<keyword evidence="7 15" id="KW-0479">Metal-binding</keyword>
<dbReference type="InterPro" id="IPR005121">
    <property type="entry name" value="Fdx_antiC-bd"/>
</dbReference>
<evidence type="ECO:0000256" key="14">
    <source>
        <dbReference type="ARBA" id="ARBA00049255"/>
    </source>
</evidence>
<evidence type="ECO:0000256" key="3">
    <source>
        <dbReference type="ARBA" id="ARBA00011209"/>
    </source>
</evidence>
<organism evidence="20 21">
    <name type="scientific">Helicobacter canis</name>
    <dbReference type="NCBI Taxonomy" id="29419"/>
    <lineage>
        <taxon>Bacteria</taxon>
        <taxon>Pseudomonadati</taxon>
        <taxon>Campylobacterota</taxon>
        <taxon>Epsilonproteobacteria</taxon>
        <taxon>Campylobacterales</taxon>
        <taxon>Helicobacteraceae</taxon>
        <taxon>Helicobacter</taxon>
    </lineage>
</organism>
<evidence type="ECO:0000313" key="21">
    <source>
        <dbReference type="Proteomes" id="UP000254841"/>
    </source>
</evidence>
<dbReference type="InterPro" id="IPR005147">
    <property type="entry name" value="tRNA_synthase_B5-dom"/>
</dbReference>
<dbReference type="InterPro" id="IPR041616">
    <property type="entry name" value="PheRS_beta_core"/>
</dbReference>
<evidence type="ECO:0000256" key="7">
    <source>
        <dbReference type="ARBA" id="ARBA00022723"/>
    </source>
</evidence>
<dbReference type="SMART" id="SM00896">
    <property type="entry name" value="FDX-ACB"/>
    <property type="match status" value="1"/>
</dbReference>
<dbReference type="GO" id="GO:0000287">
    <property type="term" value="F:magnesium ion binding"/>
    <property type="evidence" value="ECO:0007669"/>
    <property type="project" value="UniProtKB-UniRule"/>
</dbReference>
<dbReference type="Gene3D" id="2.40.50.140">
    <property type="entry name" value="Nucleic acid-binding proteins"/>
    <property type="match status" value="1"/>
</dbReference>
<dbReference type="GO" id="GO:0006432">
    <property type="term" value="P:phenylalanyl-tRNA aminoacylation"/>
    <property type="evidence" value="ECO:0007669"/>
    <property type="project" value="UniProtKB-UniRule"/>
</dbReference>
<dbReference type="GO" id="GO:0005524">
    <property type="term" value="F:ATP binding"/>
    <property type="evidence" value="ECO:0007669"/>
    <property type="project" value="UniProtKB-UniRule"/>
</dbReference>
<keyword evidence="8 15" id="KW-0547">Nucleotide-binding</keyword>
<dbReference type="Pfam" id="PF03484">
    <property type="entry name" value="B5"/>
    <property type="match status" value="1"/>
</dbReference>
<dbReference type="SMART" id="SM00874">
    <property type="entry name" value="B5"/>
    <property type="match status" value="1"/>
</dbReference>
<dbReference type="Pfam" id="PF17759">
    <property type="entry name" value="tRNA_synthFbeta"/>
    <property type="match status" value="1"/>
</dbReference>
<evidence type="ECO:0000256" key="2">
    <source>
        <dbReference type="ARBA" id="ARBA00008653"/>
    </source>
</evidence>
<dbReference type="InterPro" id="IPR009061">
    <property type="entry name" value="DNA-bd_dom_put_sf"/>
</dbReference>
<dbReference type="InterPro" id="IPR045060">
    <property type="entry name" value="Phe-tRNA-ligase_IIc_bsu"/>
</dbReference>
<dbReference type="SUPFAM" id="SSF54991">
    <property type="entry name" value="Anticodon-binding domain of PheRS"/>
    <property type="match status" value="1"/>
</dbReference>
<keyword evidence="13 15" id="KW-0030">Aminoacyl-tRNA synthetase</keyword>
<keyword evidence="5 16" id="KW-0820">tRNA-binding</keyword>
<evidence type="ECO:0000256" key="5">
    <source>
        <dbReference type="ARBA" id="ARBA00022555"/>
    </source>
</evidence>
<evidence type="ECO:0000256" key="6">
    <source>
        <dbReference type="ARBA" id="ARBA00022598"/>
    </source>
</evidence>
<evidence type="ECO:0000313" key="20">
    <source>
        <dbReference type="EMBL" id="STO97767.1"/>
    </source>
</evidence>
<evidence type="ECO:0000256" key="1">
    <source>
        <dbReference type="ARBA" id="ARBA00004496"/>
    </source>
</evidence>
<dbReference type="InterPro" id="IPR004532">
    <property type="entry name" value="Phe-tRNA-ligase_IIc_bsu_bact"/>
</dbReference>
<dbReference type="SUPFAM" id="SSF50249">
    <property type="entry name" value="Nucleic acid-binding proteins"/>
    <property type="match status" value="1"/>
</dbReference>
<keyword evidence="10 15" id="KW-0460">Magnesium</keyword>
<dbReference type="Gene3D" id="3.30.56.10">
    <property type="match status" value="2"/>
</dbReference>
<comment type="catalytic activity">
    <reaction evidence="14 15">
        <text>tRNA(Phe) + L-phenylalanine + ATP = L-phenylalanyl-tRNA(Phe) + AMP + diphosphate + H(+)</text>
        <dbReference type="Rhea" id="RHEA:19413"/>
        <dbReference type="Rhea" id="RHEA-COMP:9668"/>
        <dbReference type="Rhea" id="RHEA-COMP:9699"/>
        <dbReference type="ChEBI" id="CHEBI:15378"/>
        <dbReference type="ChEBI" id="CHEBI:30616"/>
        <dbReference type="ChEBI" id="CHEBI:33019"/>
        <dbReference type="ChEBI" id="CHEBI:58095"/>
        <dbReference type="ChEBI" id="CHEBI:78442"/>
        <dbReference type="ChEBI" id="CHEBI:78531"/>
        <dbReference type="ChEBI" id="CHEBI:456215"/>
        <dbReference type="EC" id="6.1.1.20"/>
    </reaction>
</comment>
<dbReference type="InterPro" id="IPR002547">
    <property type="entry name" value="tRNA-bd_dom"/>
</dbReference>
<dbReference type="PROSITE" id="PS50886">
    <property type="entry name" value="TRBD"/>
    <property type="match status" value="1"/>
</dbReference>
<evidence type="ECO:0000256" key="4">
    <source>
        <dbReference type="ARBA" id="ARBA00022490"/>
    </source>
</evidence>
<dbReference type="InterPro" id="IPR012340">
    <property type="entry name" value="NA-bd_OB-fold"/>
</dbReference>
<evidence type="ECO:0000259" key="17">
    <source>
        <dbReference type="PROSITE" id="PS50886"/>
    </source>
</evidence>
<protein>
    <recommendedName>
        <fullName evidence="15">Phenylalanine--tRNA ligase beta subunit</fullName>
        <ecNumber evidence="15">6.1.1.20</ecNumber>
    </recommendedName>
    <alternativeName>
        <fullName evidence="15">Phenylalanyl-tRNA synthetase beta subunit</fullName>
        <shortName evidence="15">PheRS</shortName>
    </alternativeName>
</protein>
<evidence type="ECO:0000256" key="10">
    <source>
        <dbReference type="ARBA" id="ARBA00022842"/>
    </source>
</evidence>
<evidence type="ECO:0000256" key="8">
    <source>
        <dbReference type="ARBA" id="ARBA00022741"/>
    </source>
</evidence>
<evidence type="ECO:0000259" key="19">
    <source>
        <dbReference type="PROSITE" id="PS51483"/>
    </source>
</evidence>
<dbReference type="SUPFAM" id="SSF46955">
    <property type="entry name" value="Putative DNA-binding domain"/>
    <property type="match status" value="1"/>
</dbReference>
<comment type="subunit">
    <text evidence="3 15">Tetramer of two alpha and two beta subunits.</text>
</comment>
<feature type="binding site" evidence="15">
    <location>
        <position position="460"/>
    </location>
    <ligand>
        <name>Mg(2+)</name>
        <dbReference type="ChEBI" id="CHEBI:18420"/>
        <note>shared with alpha subunit</note>
    </ligand>
</feature>
<evidence type="ECO:0000259" key="18">
    <source>
        <dbReference type="PROSITE" id="PS51447"/>
    </source>
</evidence>
<dbReference type="PROSITE" id="PS51483">
    <property type="entry name" value="B5"/>
    <property type="match status" value="1"/>
</dbReference>
<evidence type="ECO:0000256" key="9">
    <source>
        <dbReference type="ARBA" id="ARBA00022840"/>
    </source>
</evidence>
<evidence type="ECO:0000256" key="15">
    <source>
        <dbReference type="HAMAP-Rule" id="MF_00283"/>
    </source>
</evidence>
<dbReference type="InterPro" id="IPR045864">
    <property type="entry name" value="aa-tRNA-synth_II/BPL/LPL"/>
</dbReference>
<reference evidence="20 21" key="1">
    <citation type="submission" date="2018-06" db="EMBL/GenBank/DDBJ databases">
        <authorList>
            <consortium name="Pathogen Informatics"/>
            <person name="Doyle S."/>
        </authorList>
    </citation>
    <scope>NUCLEOTIDE SEQUENCE [LARGE SCALE GENOMIC DNA]</scope>
    <source>
        <strain evidence="20 21">NCTC12410</strain>
    </source>
</reference>
<evidence type="ECO:0000256" key="11">
    <source>
        <dbReference type="ARBA" id="ARBA00022884"/>
    </source>
</evidence>
<dbReference type="Gene3D" id="3.30.930.10">
    <property type="entry name" value="Bira Bifunctional Protein, Domain 2"/>
    <property type="match status" value="1"/>
</dbReference>
<keyword evidence="6 15" id="KW-0436">Ligase</keyword>
<dbReference type="CDD" id="cd02796">
    <property type="entry name" value="tRNA_bind_bactPheRS"/>
    <property type="match status" value="1"/>
</dbReference>
<feature type="domain" description="TRNA-binding" evidence="17">
    <location>
        <begin position="39"/>
        <end position="156"/>
    </location>
</feature>
<dbReference type="NCBIfam" id="NF045760">
    <property type="entry name" value="YtpR"/>
    <property type="match status" value="1"/>
</dbReference>
<dbReference type="InterPro" id="IPR033714">
    <property type="entry name" value="tRNA_bind_bactPheRS"/>
</dbReference>
<comment type="similarity">
    <text evidence="2 15">Belongs to the phenylalanyl-tRNA synthetase beta subunit family. Type 1 subfamily.</text>
</comment>
<gene>
    <name evidence="15 20" type="primary">pheT</name>
    <name evidence="20" type="ORF">NCTC12410_01604</name>
</gene>
<keyword evidence="4 15" id="KW-0963">Cytoplasm</keyword>
<dbReference type="InterPro" id="IPR036690">
    <property type="entry name" value="Fdx_antiC-bd_sf"/>
</dbReference>
<feature type="domain" description="FDX-ACB" evidence="18">
    <location>
        <begin position="690"/>
        <end position="778"/>
    </location>
</feature>
<feature type="binding site" evidence="15">
    <location>
        <position position="461"/>
    </location>
    <ligand>
        <name>Mg(2+)</name>
        <dbReference type="ChEBI" id="CHEBI:18420"/>
        <note>shared with alpha subunit</note>
    </ligand>
</feature>
<dbReference type="Gene3D" id="3.30.70.380">
    <property type="entry name" value="Ferrodoxin-fold anticodon-binding domain"/>
    <property type="match status" value="1"/>
</dbReference>
<dbReference type="SUPFAM" id="SSF55681">
    <property type="entry name" value="Class II aaRS and biotin synthetases"/>
    <property type="match status" value="1"/>
</dbReference>
<dbReference type="EMBL" id="UGHV01000001">
    <property type="protein sequence ID" value="STO97767.1"/>
    <property type="molecule type" value="Genomic_DNA"/>
</dbReference>
<feature type="binding site" evidence="15">
    <location>
        <position position="451"/>
    </location>
    <ligand>
        <name>Mg(2+)</name>
        <dbReference type="ChEBI" id="CHEBI:18420"/>
        <note>shared with alpha subunit</note>
    </ligand>
</feature>
<dbReference type="GO" id="GO:0004826">
    <property type="term" value="F:phenylalanine-tRNA ligase activity"/>
    <property type="evidence" value="ECO:0007669"/>
    <property type="project" value="UniProtKB-UniRule"/>
</dbReference>
<name>A0A377J5J0_9HELI</name>
<comment type="cofactor">
    <cofactor evidence="15">
        <name>Mg(2+)</name>
        <dbReference type="ChEBI" id="CHEBI:18420"/>
    </cofactor>
    <text evidence="15">Binds 2 magnesium ions per tetramer.</text>
</comment>
<dbReference type="EC" id="6.1.1.20" evidence="15"/>
<keyword evidence="12 15" id="KW-0648">Protein biosynthesis</keyword>
<dbReference type="PANTHER" id="PTHR10947">
    <property type="entry name" value="PHENYLALANYL-TRNA SYNTHETASE BETA CHAIN AND LEUCINE-RICH REPEAT-CONTAINING PROTEIN 47"/>
    <property type="match status" value="1"/>
</dbReference>
<dbReference type="NCBIfam" id="TIGR00472">
    <property type="entry name" value="pheT_bact"/>
    <property type="match status" value="1"/>
</dbReference>
<evidence type="ECO:0000256" key="13">
    <source>
        <dbReference type="ARBA" id="ARBA00023146"/>
    </source>
</evidence>
<keyword evidence="11 16" id="KW-0694">RNA-binding</keyword>
<dbReference type="RefSeq" id="WP_115011982.1">
    <property type="nucleotide sequence ID" value="NZ_UGHV01000001.1"/>
</dbReference>
<evidence type="ECO:0000256" key="16">
    <source>
        <dbReference type="PROSITE-ProRule" id="PRU00209"/>
    </source>
</evidence>
<dbReference type="Pfam" id="PF03147">
    <property type="entry name" value="FDX-ACB"/>
    <property type="match status" value="1"/>
</dbReference>
<dbReference type="Proteomes" id="UP000254841">
    <property type="component" value="Unassembled WGS sequence"/>
</dbReference>
<comment type="subcellular location">
    <subcellularLocation>
        <location evidence="1 15">Cytoplasm</location>
    </subcellularLocation>
</comment>